<keyword evidence="2" id="KW-0560">Oxidoreductase</keyword>
<evidence type="ECO:0000256" key="1">
    <source>
        <dbReference type="ARBA" id="ARBA00008056"/>
    </source>
</evidence>
<gene>
    <name evidence="4" type="ORF">N7532_007777</name>
</gene>
<dbReference type="AlphaFoldDB" id="A0A9W9EW53"/>
<dbReference type="Pfam" id="PF03171">
    <property type="entry name" value="2OG-FeII_Oxy"/>
    <property type="match status" value="1"/>
</dbReference>
<dbReference type="InterPro" id="IPR027443">
    <property type="entry name" value="IPNS-like_sf"/>
</dbReference>
<keyword evidence="2" id="KW-0479">Metal-binding</keyword>
<dbReference type="RefSeq" id="XP_056471075.1">
    <property type="nucleotide sequence ID" value="XM_056620269.1"/>
</dbReference>
<sequence length="353" mass="39963">MASNFQSIPVIDLLLTNPPTRPQLLRQLRQALTEVGFLYISNHGVPQSVISDLQAVLPRLFELDQGRKDAVALHHSPHFLGYSQVGSETTAGREDRREQFEFATELEESWAEGQPRYERLRGPNQWPSAEADIRCSIERYIEELTRLGERFLHLVAEALSIPPEVLFSFLSDQHRLKLVHYPPSEISADKNGQGVGPHKDSSGWWTFLLQASPPNVKGLQALNRNGEWIDIPVIEGTFVVNIGQAFEVVTHGMCKATTHRVLSGSLERYSVPFFQGVRRNLTKSEALNALKDYIPIQQPPSQSDVGANIDSAFLRGRYDTWGESQLRTKIRSHRDAGRKFYADVFDQYINDDN</sequence>
<proteinExistence type="inferred from homology"/>
<dbReference type="EMBL" id="JAPQKI010000009">
    <property type="protein sequence ID" value="KAJ5089093.1"/>
    <property type="molecule type" value="Genomic_DNA"/>
</dbReference>
<dbReference type="GO" id="GO:0046872">
    <property type="term" value="F:metal ion binding"/>
    <property type="evidence" value="ECO:0007669"/>
    <property type="project" value="UniProtKB-KW"/>
</dbReference>
<dbReference type="SUPFAM" id="SSF51197">
    <property type="entry name" value="Clavaminate synthase-like"/>
    <property type="match status" value="1"/>
</dbReference>
<dbReference type="PANTHER" id="PTHR47990">
    <property type="entry name" value="2-OXOGLUTARATE (2OG) AND FE(II)-DEPENDENT OXYGENASE SUPERFAMILY PROTEIN-RELATED"/>
    <property type="match status" value="1"/>
</dbReference>
<reference evidence="4" key="2">
    <citation type="journal article" date="2023" name="IMA Fungus">
        <title>Comparative genomic study of the Penicillium genus elucidates a diverse pangenome and 15 lateral gene transfer events.</title>
        <authorList>
            <person name="Petersen C."/>
            <person name="Sorensen T."/>
            <person name="Nielsen M.R."/>
            <person name="Sondergaard T.E."/>
            <person name="Sorensen J.L."/>
            <person name="Fitzpatrick D.A."/>
            <person name="Frisvad J.C."/>
            <person name="Nielsen K.L."/>
        </authorList>
    </citation>
    <scope>NUCLEOTIDE SEQUENCE</scope>
    <source>
        <strain evidence="4">IBT 30761</strain>
    </source>
</reference>
<evidence type="ECO:0000313" key="4">
    <source>
        <dbReference type="EMBL" id="KAJ5089093.1"/>
    </source>
</evidence>
<dbReference type="InterPro" id="IPR026992">
    <property type="entry name" value="DIOX_N"/>
</dbReference>
<protein>
    <submittedName>
        <fullName evidence="4">Oxoglutarate/iron-dependent dioxygenase</fullName>
    </submittedName>
</protein>
<evidence type="ECO:0000256" key="2">
    <source>
        <dbReference type="RuleBase" id="RU003682"/>
    </source>
</evidence>
<keyword evidence="5" id="KW-1185">Reference proteome</keyword>
<evidence type="ECO:0000313" key="5">
    <source>
        <dbReference type="Proteomes" id="UP001149074"/>
    </source>
</evidence>
<dbReference type="Proteomes" id="UP001149074">
    <property type="component" value="Unassembled WGS sequence"/>
</dbReference>
<dbReference type="Pfam" id="PF14226">
    <property type="entry name" value="DIOX_N"/>
    <property type="match status" value="1"/>
</dbReference>
<dbReference type="InterPro" id="IPR005123">
    <property type="entry name" value="Oxoglu/Fe-dep_dioxygenase_dom"/>
</dbReference>
<comment type="caution">
    <text evidence="4">The sequence shown here is derived from an EMBL/GenBank/DDBJ whole genome shotgun (WGS) entry which is preliminary data.</text>
</comment>
<comment type="similarity">
    <text evidence="1 2">Belongs to the iron/ascorbate-dependent oxidoreductase family.</text>
</comment>
<feature type="domain" description="Fe2OG dioxygenase" evidence="3">
    <location>
        <begin position="172"/>
        <end position="277"/>
    </location>
</feature>
<dbReference type="Gene3D" id="2.60.120.330">
    <property type="entry name" value="B-lactam Antibiotic, Isopenicillin N Synthase, Chain"/>
    <property type="match status" value="1"/>
</dbReference>
<keyword evidence="2" id="KW-0408">Iron</keyword>
<dbReference type="InterPro" id="IPR050231">
    <property type="entry name" value="Iron_ascorbate_oxido_reductase"/>
</dbReference>
<dbReference type="InterPro" id="IPR044861">
    <property type="entry name" value="IPNS-like_FE2OG_OXY"/>
</dbReference>
<evidence type="ECO:0000259" key="3">
    <source>
        <dbReference type="PROSITE" id="PS51471"/>
    </source>
</evidence>
<reference evidence="4" key="1">
    <citation type="submission" date="2022-11" db="EMBL/GenBank/DDBJ databases">
        <authorList>
            <person name="Petersen C."/>
        </authorList>
    </citation>
    <scope>NUCLEOTIDE SEQUENCE</scope>
    <source>
        <strain evidence="4">IBT 30761</strain>
    </source>
</reference>
<dbReference type="GO" id="GO:0051213">
    <property type="term" value="F:dioxygenase activity"/>
    <property type="evidence" value="ECO:0007669"/>
    <property type="project" value="UniProtKB-KW"/>
</dbReference>
<dbReference type="GeneID" id="81359248"/>
<dbReference type="PROSITE" id="PS51471">
    <property type="entry name" value="FE2OG_OXY"/>
    <property type="match status" value="1"/>
</dbReference>
<organism evidence="4 5">
    <name type="scientific">Penicillium argentinense</name>
    <dbReference type="NCBI Taxonomy" id="1131581"/>
    <lineage>
        <taxon>Eukaryota</taxon>
        <taxon>Fungi</taxon>
        <taxon>Dikarya</taxon>
        <taxon>Ascomycota</taxon>
        <taxon>Pezizomycotina</taxon>
        <taxon>Eurotiomycetes</taxon>
        <taxon>Eurotiomycetidae</taxon>
        <taxon>Eurotiales</taxon>
        <taxon>Aspergillaceae</taxon>
        <taxon>Penicillium</taxon>
    </lineage>
</organism>
<keyword evidence="4" id="KW-0223">Dioxygenase</keyword>
<accession>A0A9W9EW53</accession>
<dbReference type="GO" id="GO:0044283">
    <property type="term" value="P:small molecule biosynthetic process"/>
    <property type="evidence" value="ECO:0007669"/>
    <property type="project" value="UniProtKB-ARBA"/>
</dbReference>
<name>A0A9W9EW53_9EURO</name>
<dbReference type="OrthoDB" id="294295at2759"/>